<evidence type="ECO:0000313" key="4">
    <source>
        <dbReference type="EMBL" id="KAK1605796.1"/>
    </source>
</evidence>
<feature type="region of interest" description="Disordered" evidence="1">
    <location>
        <begin position="251"/>
        <end position="287"/>
    </location>
</feature>
<dbReference type="PANTHER" id="PTHR24177">
    <property type="entry name" value="CASKIN"/>
    <property type="match status" value="1"/>
</dbReference>
<keyword evidence="2" id="KW-0472">Membrane</keyword>
<evidence type="ECO:0000313" key="5">
    <source>
        <dbReference type="Proteomes" id="UP001231189"/>
    </source>
</evidence>
<name>A0AAD8VHX3_LOLMU</name>
<dbReference type="AlphaFoldDB" id="A0AAD8VHX3"/>
<dbReference type="EMBL" id="JAUUTY010000007">
    <property type="protein sequence ID" value="KAK1605796.1"/>
    <property type="molecule type" value="Genomic_DNA"/>
</dbReference>
<feature type="transmembrane region" description="Helical" evidence="2">
    <location>
        <begin position="134"/>
        <end position="153"/>
    </location>
</feature>
<feature type="compositionally biased region" description="Basic residues" evidence="1">
    <location>
        <begin position="259"/>
        <end position="268"/>
    </location>
</feature>
<protein>
    <recommendedName>
        <fullName evidence="3">PGG domain-containing protein</fullName>
    </recommendedName>
</protein>
<dbReference type="InterPro" id="IPR026961">
    <property type="entry name" value="PGG_dom"/>
</dbReference>
<keyword evidence="2" id="KW-1133">Transmembrane helix</keyword>
<keyword evidence="2" id="KW-0812">Transmembrane</keyword>
<feature type="domain" description="PGG" evidence="3">
    <location>
        <begin position="77"/>
        <end position="189"/>
    </location>
</feature>
<proteinExistence type="predicted"/>
<accession>A0AAD8VHX3</accession>
<organism evidence="4 5">
    <name type="scientific">Lolium multiflorum</name>
    <name type="common">Italian ryegrass</name>
    <name type="synonym">Lolium perenne subsp. multiflorum</name>
    <dbReference type="NCBI Taxonomy" id="4521"/>
    <lineage>
        <taxon>Eukaryota</taxon>
        <taxon>Viridiplantae</taxon>
        <taxon>Streptophyta</taxon>
        <taxon>Embryophyta</taxon>
        <taxon>Tracheophyta</taxon>
        <taxon>Spermatophyta</taxon>
        <taxon>Magnoliopsida</taxon>
        <taxon>Liliopsida</taxon>
        <taxon>Poales</taxon>
        <taxon>Poaceae</taxon>
        <taxon>BOP clade</taxon>
        <taxon>Pooideae</taxon>
        <taxon>Poodae</taxon>
        <taxon>Poeae</taxon>
        <taxon>Poeae Chloroplast Group 2 (Poeae type)</taxon>
        <taxon>Loliodinae</taxon>
        <taxon>Loliinae</taxon>
        <taxon>Lolium</taxon>
    </lineage>
</organism>
<dbReference type="Pfam" id="PF13962">
    <property type="entry name" value="PGG"/>
    <property type="match status" value="1"/>
</dbReference>
<feature type="region of interest" description="Disordered" evidence="1">
    <location>
        <begin position="1"/>
        <end position="25"/>
    </location>
</feature>
<dbReference type="Proteomes" id="UP001231189">
    <property type="component" value="Unassembled WGS sequence"/>
</dbReference>
<dbReference type="PANTHER" id="PTHR24177:SF412">
    <property type="entry name" value="OS06G0285941 PROTEIN"/>
    <property type="match status" value="1"/>
</dbReference>
<feature type="transmembrane region" description="Helical" evidence="2">
    <location>
        <begin position="196"/>
        <end position="223"/>
    </location>
</feature>
<keyword evidence="5" id="KW-1185">Reference proteome</keyword>
<dbReference type="GO" id="GO:0016020">
    <property type="term" value="C:membrane"/>
    <property type="evidence" value="ECO:0007669"/>
    <property type="project" value="TreeGrafter"/>
</dbReference>
<sequence>MSSRHETREEGRAVPVADAAPGDTAPMVITASGNHGIPVLITPASTGATASFQGFLLLQQEAAKKEEEAEDPLAERKKWFREMRGWLMVLATVAASVAYQAGLNPPGGFWQDNNDGHRAGNPVLRDQHWVRYVLFYYFNATAFVTSLVIMVLLMSERFYHGEAKVMALMFATFIDLASLVGAYIAGTTRYASSCVYIVVITCVSFVGVIYIGEAMGEICAFVLRRIRCMRDLAKLKWCPVPAGVVTKSLPEKEAEERRKRANERRKRPCCPCCAPPATTDSRDVEGQ</sequence>
<gene>
    <name evidence="4" type="ORF">QYE76_029469</name>
</gene>
<feature type="transmembrane region" description="Helical" evidence="2">
    <location>
        <begin position="165"/>
        <end position="184"/>
    </location>
</feature>
<reference evidence="4" key="1">
    <citation type="submission" date="2023-07" db="EMBL/GenBank/DDBJ databases">
        <title>A chromosome-level genome assembly of Lolium multiflorum.</title>
        <authorList>
            <person name="Chen Y."/>
            <person name="Copetti D."/>
            <person name="Kolliker R."/>
            <person name="Studer B."/>
        </authorList>
    </citation>
    <scope>NUCLEOTIDE SEQUENCE</scope>
    <source>
        <strain evidence="4">02402/16</strain>
        <tissue evidence="4">Leaf</tissue>
    </source>
</reference>
<feature type="compositionally biased region" description="Basic and acidic residues" evidence="1">
    <location>
        <begin position="1"/>
        <end position="12"/>
    </location>
</feature>
<comment type="caution">
    <text evidence="4">The sequence shown here is derived from an EMBL/GenBank/DDBJ whole genome shotgun (WGS) entry which is preliminary data.</text>
</comment>
<evidence type="ECO:0000259" key="3">
    <source>
        <dbReference type="Pfam" id="PF13962"/>
    </source>
</evidence>
<evidence type="ECO:0000256" key="1">
    <source>
        <dbReference type="SAM" id="MobiDB-lite"/>
    </source>
</evidence>
<evidence type="ECO:0000256" key="2">
    <source>
        <dbReference type="SAM" id="Phobius"/>
    </source>
</evidence>